<organism evidence="4 5">
    <name type="scientific">Arabidopsis suecica</name>
    <name type="common">Swedish thale-cress</name>
    <name type="synonym">Cardaminopsis suecica</name>
    <dbReference type="NCBI Taxonomy" id="45249"/>
    <lineage>
        <taxon>Eukaryota</taxon>
        <taxon>Viridiplantae</taxon>
        <taxon>Streptophyta</taxon>
        <taxon>Embryophyta</taxon>
        <taxon>Tracheophyta</taxon>
        <taxon>Spermatophyta</taxon>
        <taxon>Magnoliopsida</taxon>
        <taxon>eudicotyledons</taxon>
        <taxon>Gunneridae</taxon>
        <taxon>Pentapetalae</taxon>
        <taxon>rosids</taxon>
        <taxon>malvids</taxon>
        <taxon>Brassicales</taxon>
        <taxon>Brassicaceae</taxon>
        <taxon>Camelineae</taxon>
        <taxon>Arabidopsis</taxon>
    </lineage>
</organism>
<evidence type="ECO:0000313" key="4">
    <source>
        <dbReference type="EMBL" id="KAG7564358.1"/>
    </source>
</evidence>
<dbReference type="PROSITE" id="PS50066">
    <property type="entry name" value="MADS_BOX_2"/>
    <property type="match status" value="1"/>
</dbReference>
<dbReference type="SMART" id="SM00432">
    <property type="entry name" value="MADS"/>
    <property type="match status" value="1"/>
</dbReference>
<dbReference type="InterPro" id="IPR057625">
    <property type="entry name" value="TPR1-6-like_ubiquitin"/>
</dbReference>
<comment type="caution">
    <text evidence="4">The sequence shown here is derived from an EMBL/GenBank/DDBJ whole genome shotgun (WGS) entry which is preliminary data.</text>
</comment>
<dbReference type="Proteomes" id="UP000694251">
    <property type="component" value="Chromosome 10"/>
</dbReference>
<name>A0A8T1ZU55_ARASU</name>
<dbReference type="Pfam" id="PF00319">
    <property type="entry name" value="SRF-TF"/>
    <property type="match status" value="1"/>
</dbReference>
<protein>
    <submittedName>
        <fullName evidence="4">Transcription factor MADS-box superfamily</fullName>
    </submittedName>
</protein>
<dbReference type="EMBL" id="JAEFBJ010000010">
    <property type="protein sequence ID" value="KAG7564358.1"/>
    <property type="molecule type" value="Genomic_DNA"/>
</dbReference>
<evidence type="ECO:0000313" key="5">
    <source>
        <dbReference type="Proteomes" id="UP000694251"/>
    </source>
</evidence>
<feature type="domain" description="MADS-box" evidence="3">
    <location>
        <begin position="15"/>
        <end position="63"/>
    </location>
</feature>
<feature type="compositionally biased region" description="Polar residues" evidence="2">
    <location>
        <begin position="147"/>
        <end position="181"/>
    </location>
</feature>
<gene>
    <name evidence="4" type="ORF">ISN44_As10g011250</name>
</gene>
<accession>A0A8T1ZU55</accession>
<reference evidence="4 5" key="1">
    <citation type="submission" date="2020-12" db="EMBL/GenBank/DDBJ databases">
        <title>Concerted genomic and epigenomic changes stabilize Arabidopsis allopolyploids.</title>
        <authorList>
            <person name="Chen Z."/>
        </authorList>
    </citation>
    <scope>NUCLEOTIDE SEQUENCE [LARGE SCALE GENOMIC DNA]</scope>
    <source>
        <strain evidence="4">As9502</strain>
        <tissue evidence="4">Leaf</tissue>
    </source>
</reference>
<dbReference type="InterPro" id="IPR033897">
    <property type="entry name" value="SRF-like_MADS-box"/>
</dbReference>
<dbReference type="FunFam" id="3.40.1810.10:FF:000023">
    <property type="entry name" value="MADS-box protein-like"/>
    <property type="match status" value="1"/>
</dbReference>
<evidence type="ECO:0000259" key="3">
    <source>
        <dbReference type="PROSITE" id="PS50066"/>
    </source>
</evidence>
<evidence type="ECO:0000256" key="1">
    <source>
        <dbReference type="ARBA" id="ARBA00023125"/>
    </source>
</evidence>
<dbReference type="OrthoDB" id="1113689at2759"/>
<keyword evidence="1" id="KW-0238">DNA-binding</keyword>
<dbReference type="InterPro" id="IPR002100">
    <property type="entry name" value="TF_MADSbox"/>
</dbReference>
<sequence length="596" mass="66679">MPSSKVSECTMRKRGTKRKIEIEKRITKQQRSVACSKRRPTLFSKAADLCLLSGANIAVFVTSPDENSDVVYSFSGYSHASEIVDCYLNGKSPPKITNTHSKLGFWWEDPDLYCYCDDLSELSIIEDRMMRTKKHLMDCLEKKEKSQFVSKTDQNPNTDEIFNNGRSSSCSSQIASDLGQNPSTSSPSSSQIVSFDQNSYSSLEKIYGEPTSSQVTCFDQNPIFSVGGESSCDHQSLYLVNEDPVFVNCLCETEEENNGMSVPQETQTQSILIEDQSFWENLLKDDDDVFGLLNDNNEEDEFMIDISEFLSEEEEFFVSSNSSTKVGACGNDDPHGSRVDGNFSGYIRPRMIRPVPRIGETEESGKYWHLDIGKEVRGTTQMQSRGYCSKRSYYLHHHQRSYPIKKRKYFDNISDSNSDDYRLQGKTRKDISAGNRTISARKSRNAEAADQVFQGVPELFLEIPETATVGSLKRMVMEAVTTILGDGLRVRLMVQGKKKDVFEAFSSGLASPNWSASKVMLHGLCPPSPTAITYNAIKVTFSLIRGATTVTYNSVHKNYLGSSRLETPENGEHARNTDPCVDVFGCGGRGLAKLVR</sequence>
<dbReference type="GO" id="GO:0045944">
    <property type="term" value="P:positive regulation of transcription by RNA polymerase II"/>
    <property type="evidence" value="ECO:0007669"/>
    <property type="project" value="InterPro"/>
</dbReference>
<dbReference type="AlphaFoldDB" id="A0A8T1ZU55"/>
<dbReference type="PANTHER" id="PTHR21717">
    <property type="entry name" value="TELOMERIC REPEAT BINDING PROTEIN"/>
    <property type="match status" value="1"/>
</dbReference>
<proteinExistence type="predicted"/>
<evidence type="ECO:0000256" key="2">
    <source>
        <dbReference type="SAM" id="MobiDB-lite"/>
    </source>
</evidence>
<dbReference type="InterPro" id="IPR031105">
    <property type="entry name" value="TRP_plant"/>
</dbReference>
<dbReference type="GO" id="GO:0000981">
    <property type="term" value="F:DNA-binding transcription factor activity, RNA polymerase II-specific"/>
    <property type="evidence" value="ECO:0007669"/>
    <property type="project" value="InterPro"/>
</dbReference>
<dbReference type="PANTHER" id="PTHR21717:SF70">
    <property type="entry name" value="TELOMERE REPEAT-BINDING PROTEIN 2-RELATED"/>
    <property type="match status" value="1"/>
</dbReference>
<dbReference type="CDD" id="cd00266">
    <property type="entry name" value="MADS_SRF_like"/>
    <property type="match status" value="1"/>
</dbReference>
<keyword evidence="5" id="KW-1185">Reference proteome</keyword>
<dbReference type="GO" id="GO:0046983">
    <property type="term" value="F:protein dimerization activity"/>
    <property type="evidence" value="ECO:0007669"/>
    <property type="project" value="InterPro"/>
</dbReference>
<dbReference type="Pfam" id="PF23603">
    <property type="entry name" value="Ubiquitin_TPR1"/>
    <property type="match status" value="1"/>
</dbReference>
<dbReference type="GO" id="GO:0000987">
    <property type="term" value="F:cis-regulatory region sequence-specific DNA binding"/>
    <property type="evidence" value="ECO:0007669"/>
    <property type="project" value="InterPro"/>
</dbReference>
<feature type="region of interest" description="Disordered" evidence="2">
    <location>
        <begin position="147"/>
        <end position="193"/>
    </location>
</feature>